<keyword evidence="2" id="KW-0238">DNA-binding</keyword>
<dbReference type="Gene3D" id="3.20.80.10">
    <property type="entry name" value="Regulatory factor, effector binding domain"/>
    <property type="match status" value="1"/>
</dbReference>
<keyword evidence="3" id="KW-0804">Transcription</keyword>
<dbReference type="InterPro" id="IPR010499">
    <property type="entry name" value="AraC_E-bd"/>
</dbReference>
<dbReference type="InterPro" id="IPR029442">
    <property type="entry name" value="GyrI-like"/>
</dbReference>
<dbReference type="InterPro" id="IPR009057">
    <property type="entry name" value="Homeodomain-like_sf"/>
</dbReference>
<dbReference type="InterPro" id="IPR018060">
    <property type="entry name" value="HTH_AraC"/>
</dbReference>
<protein>
    <submittedName>
        <fullName evidence="5">GyrI-like small molecule binding domain protein</fullName>
    </submittedName>
</protein>
<dbReference type="InterPro" id="IPR020449">
    <property type="entry name" value="Tscrpt_reg_AraC-type_HTH"/>
</dbReference>
<dbReference type="PANTHER" id="PTHR47504">
    <property type="entry name" value="RIGHT ORIGIN-BINDING PROTEIN"/>
    <property type="match status" value="1"/>
</dbReference>
<evidence type="ECO:0000256" key="1">
    <source>
        <dbReference type="ARBA" id="ARBA00023015"/>
    </source>
</evidence>
<dbReference type="PROSITE" id="PS01124">
    <property type="entry name" value="HTH_ARAC_FAMILY_2"/>
    <property type="match status" value="1"/>
</dbReference>
<dbReference type="AlphaFoldDB" id="A0A6N8I205"/>
<dbReference type="RefSeq" id="WP_156991001.1">
    <property type="nucleotide sequence ID" value="NZ_VWXL01000084.1"/>
</dbReference>
<dbReference type="PANTHER" id="PTHR47504:SF5">
    <property type="entry name" value="RIGHT ORIGIN-BINDING PROTEIN"/>
    <property type="match status" value="1"/>
</dbReference>
<feature type="domain" description="HTH araC/xylS-type" evidence="4">
    <location>
        <begin position="8"/>
        <end position="106"/>
    </location>
</feature>
<keyword evidence="6" id="KW-1185">Reference proteome</keyword>
<dbReference type="InterPro" id="IPR011256">
    <property type="entry name" value="Reg_factor_effector_dom_sf"/>
</dbReference>
<dbReference type="GO" id="GO:0003700">
    <property type="term" value="F:DNA-binding transcription factor activity"/>
    <property type="evidence" value="ECO:0007669"/>
    <property type="project" value="InterPro"/>
</dbReference>
<proteinExistence type="predicted"/>
<reference evidence="5 6" key="1">
    <citation type="submission" date="2019-09" db="EMBL/GenBank/DDBJ databases">
        <title>Genome sequence of Clostridium sp. EA1.</title>
        <authorList>
            <person name="Poehlein A."/>
            <person name="Bengelsdorf F.R."/>
            <person name="Daniel R."/>
        </authorList>
    </citation>
    <scope>NUCLEOTIDE SEQUENCE [LARGE SCALE GENOMIC DNA]</scope>
    <source>
        <strain evidence="5 6">EA1</strain>
    </source>
</reference>
<comment type="caution">
    <text evidence="5">The sequence shown here is derived from an EMBL/GenBank/DDBJ whole genome shotgun (WGS) entry which is preliminary data.</text>
</comment>
<dbReference type="EMBL" id="VWXL01000084">
    <property type="protein sequence ID" value="MVB12104.1"/>
    <property type="molecule type" value="Genomic_DNA"/>
</dbReference>
<evidence type="ECO:0000256" key="3">
    <source>
        <dbReference type="ARBA" id="ARBA00023163"/>
    </source>
</evidence>
<dbReference type="SMART" id="SM00871">
    <property type="entry name" value="AraC_E_bind"/>
    <property type="match status" value="1"/>
</dbReference>
<accession>A0A6N8I205</accession>
<dbReference type="OrthoDB" id="9801123at2"/>
<evidence type="ECO:0000256" key="2">
    <source>
        <dbReference type="ARBA" id="ARBA00023125"/>
    </source>
</evidence>
<dbReference type="Gene3D" id="1.10.10.60">
    <property type="entry name" value="Homeodomain-like"/>
    <property type="match status" value="2"/>
</dbReference>
<dbReference type="Proteomes" id="UP000469440">
    <property type="component" value="Unassembled WGS sequence"/>
</dbReference>
<evidence type="ECO:0000313" key="5">
    <source>
        <dbReference type="EMBL" id="MVB12104.1"/>
    </source>
</evidence>
<dbReference type="PRINTS" id="PR00032">
    <property type="entry name" value="HTHARAC"/>
</dbReference>
<evidence type="ECO:0000313" key="6">
    <source>
        <dbReference type="Proteomes" id="UP000469440"/>
    </source>
</evidence>
<evidence type="ECO:0000259" key="4">
    <source>
        <dbReference type="PROSITE" id="PS01124"/>
    </source>
</evidence>
<dbReference type="Pfam" id="PF12833">
    <property type="entry name" value="HTH_18"/>
    <property type="match status" value="1"/>
</dbReference>
<dbReference type="GO" id="GO:0043565">
    <property type="term" value="F:sequence-specific DNA binding"/>
    <property type="evidence" value="ECO:0007669"/>
    <property type="project" value="InterPro"/>
</dbReference>
<dbReference type="SUPFAM" id="SSF55136">
    <property type="entry name" value="Probable bacterial effector-binding domain"/>
    <property type="match status" value="1"/>
</dbReference>
<gene>
    <name evidence="5" type="ORF">CAFE_28360</name>
</gene>
<organism evidence="5 6">
    <name type="scientific">Caproicibacter fermentans</name>
    <dbReference type="NCBI Taxonomy" id="2576756"/>
    <lineage>
        <taxon>Bacteria</taxon>
        <taxon>Bacillati</taxon>
        <taxon>Bacillota</taxon>
        <taxon>Clostridia</taxon>
        <taxon>Eubacteriales</taxon>
        <taxon>Acutalibacteraceae</taxon>
        <taxon>Caproicibacter</taxon>
    </lineage>
</organism>
<sequence>MDWIQGMRGAIDYMEEHLTEPADFTRIAREAGSSPFHFMRMFEILTGITVGEYLRRRRLTLAGQELSLSGAKVIDVALRYGYSTPEAFTRAFRRFHGISPSAARAPGANLRSIGKLSIQITLKGDCVLNYKLIEKEAFTVVGKKLRVSCKDGENYRVIPQFCAKCSQDGTFDYLQPLADKSIGALGICTNFSEQTDDFDYYCAAEHDGSQIPDGMETLAVPKRTWAVFESVGPMPGAIQDVWKRIFSEWFPSSGYEHADGPELEVYEKGDMNAPDYHSAVWIPVVKKA</sequence>
<dbReference type="SMART" id="SM00342">
    <property type="entry name" value="HTH_ARAC"/>
    <property type="match status" value="1"/>
</dbReference>
<dbReference type="SUPFAM" id="SSF46689">
    <property type="entry name" value="Homeodomain-like"/>
    <property type="match status" value="2"/>
</dbReference>
<keyword evidence="1" id="KW-0805">Transcription regulation</keyword>
<dbReference type="Pfam" id="PF06445">
    <property type="entry name" value="GyrI-like"/>
    <property type="match status" value="1"/>
</dbReference>
<name>A0A6N8I205_9FIRM</name>
<dbReference type="InterPro" id="IPR050959">
    <property type="entry name" value="MarA-like"/>
</dbReference>